<comment type="caution">
    <text evidence="1">The sequence shown here is derived from an EMBL/GenBank/DDBJ whole genome shotgun (WGS) entry which is preliminary data.</text>
</comment>
<dbReference type="Proteomes" id="UP001162164">
    <property type="component" value="Unassembled WGS sequence"/>
</dbReference>
<evidence type="ECO:0000313" key="2">
    <source>
        <dbReference type="Proteomes" id="UP001162164"/>
    </source>
</evidence>
<organism evidence="1 2">
    <name type="scientific">Molorchus minor</name>
    <dbReference type="NCBI Taxonomy" id="1323400"/>
    <lineage>
        <taxon>Eukaryota</taxon>
        <taxon>Metazoa</taxon>
        <taxon>Ecdysozoa</taxon>
        <taxon>Arthropoda</taxon>
        <taxon>Hexapoda</taxon>
        <taxon>Insecta</taxon>
        <taxon>Pterygota</taxon>
        <taxon>Neoptera</taxon>
        <taxon>Endopterygota</taxon>
        <taxon>Coleoptera</taxon>
        <taxon>Polyphaga</taxon>
        <taxon>Cucujiformia</taxon>
        <taxon>Chrysomeloidea</taxon>
        <taxon>Cerambycidae</taxon>
        <taxon>Lamiinae</taxon>
        <taxon>Monochamini</taxon>
        <taxon>Molorchus</taxon>
    </lineage>
</organism>
<keyword evidence="2" id="KW-1185">Reference proteome</keyword>
<proteinExistence type="predicted"/>
<reference evidence="1" key="1">
    <citation type="journal article" date="2023" name="Insect Mol. Biol.">
        <title>Genome sequencing provides insights into the evolution of gene families encoding plant cell wall-degrading enzymes in longhorned beetles.</title>
        <authorList>
            <person name="Shin N.R."/>
            <person name="Okamura Y."/>
            <person name="Kirsch R."/>
            <person name="Pauchet Y."/>
        </authorList>
    </citation>
    <scope>NUCLEOTIDE SEQUENCE</scope>
    <source>
        <strain evidence="1">MMC_N1</strain>
    </source>
</reference>
<dbReference type="EMBL" id="JAPWTJ010005410">
    <property type="protein sequence ID" value="KAJ8938137.1"/>
    <property type="molecule type" value="Genomic_DNA"/>
</dbReference>
<sequence>MDTVAESSSSETEYKYTVNFLKESFGRLSLEEKIAIKNTGRPKPIINLTQITKGSIRVNYGARYDIKVSTNFPGSQATDTVTYKVPTFLQPYKVKVTSIQTERSLIYWSEPYVPYYIDRVYYE</sequence>
<gene>
    <name evidence="1" type="ORF">NQ317_002518</name>
</gene>
<feature type="non-terminal residue" evidence="1">
    <location>
        <position position="123"/>
    </location>
</feature>
<name>A0ABQ9IPH9_9CUCU</name>
<evidence type="ECO:0000313" key="1">
    <source>
        <dbReference type="EMBL" id="KAJ8938137.1"/>
    </source>
</evidence>
<protein>
    <submittedName>
        <fullName evidence="1">Uncharacterized protein</fullName>
    </submittedName>
</protein>
<accession>A0ABQ9IPH9</accession>